<dbReference type="EMBL" id="JAUCMV010000002">
    <property type="protein sequence ID" value="KAK0419914.1"/>
    <property type="molecule type" value="Genomic_DNA"/>
</dbReference>
<sequence length="177" mass="19172">MFAALVFLLLLASSQAQDANSIANFLYYNFGNLIPMNELVQIENAVAQQACGGATTQQIIDNFSNTVQQNIGGQTAANLLAVGSKLQNDLGNDYNAVKDATGRVGVQVLTPVLNDCAQQCSNGVSAFLAQANNYATTQFVQDYLNQIYQAVIGVNQNDWGICRNDLVQHIYFGNYGY</sequence>
<protein>
    <submittedName>
        <fullName evidence="2">Uncharacterized protein</fullName>
    </submittedName>
</protein>
<feature type="signal peptide" evidence="1">
    <location>
        <begin position="1"/>
        <end position="16"/>
    </location>
</feature>
<dbReference type="AlphaFoldDB" id="A0AA39M461"/>
<name>A0AA39M461_9BILA</name>
<dbReference type="Proteomes" id="UP001175271">
    <property type="component" value="Unassembled WGS sequence"/>
</dbReference>
<keyword evidence="3" id="KW-1185">Reference proteome</keyword>
<keyword evidence="1" id="KW-0732">Signal</keyword>
<accession>A0AA39M461</accession>
<comment type="caution">
    <text evidence="2">The sequence shown here is derived from an EMBL/GenBank/DDBJ whole genome shotgun (WGS) entry which is preliminary data.</text>
</comment>
<organism evidence="2 3">
    <name type="scientific">Steinernema hermaphroditum</name>
    <dbReference type="NCBI Taxonomy" id="289476"/>
    <lineage>
        <taxon>Eukaryota</taxon>
        <taxon>Metazoa</taxon>
        <taxon>Ecdysozoa</taxon>
        <taxon>Nematoda</taxon>
        <taxon>Chromadorea</taxon>
        <taxon>Rhabditida</taxon>
        <taxon>Tylenchina</taxon>
        <taxon>Panagrolaimomorpha</taxon>
        <taxon>Strongyloidoidea</taxon>
        <taxon>Steinernematidae</taxon>
        <taxon>Steinernema</taxon>
    </lineage>
</organism>
<evidence type="ECO:0000313" key="3">
    <source>
        <dbReference type="Proteomes" id="UP001175271"/>
    </source>
</evidence>
<proteinExistence type="predicted"/>
<evidence type="ECO:0000313" key="2">
    <source>
        <dbReference type="EMBL" id="KAK0419914.1"/>
    </source>
</evidence>
<feature type="chain" id="PRO_5041429610" evidence="1">
    <location>
        <begin position="17"/>
        <end position="177"/>
    </location>
</feature>
<reference evidence="2" key="1">
    <citation type="submission" date="2023-06" db="EMBL/GenBank/DDBJ databases">
        <title>Genomic analysis of the entomopathogenic nematode Steinernema hermaphroditum.</title>
        <authorList>
            <person name="Schwarz E.M."/>
            <person name="Heppert J.K."/>
            <person name="Baniya A."/>
            <person name="Schwartz H.T."/>
            <person name="Tan C.-H."/>
            <person name="Antoshechkin I."/>
            <person name="Sternberg P.W."/>
            <person name="Goodrich-Blair H."/>
            <person name="Dillman A.R."/>
        </authorList>
    </citation>
    <scope>NUCLEOTIDE SEQUENCE</scope>
    <source>
        <strain evidence="2">PS9179</strain>
        <tissue evidence="2">Whole animal</tissue>
    </source>
</reference>
<gene>
    <name evidence="2" type="ORF">QR680_014401</name>
</gene>
<evidence type="ECO:0000256" key="1">
    <source>
        <dbReference type="SAM" id="SignalP"/>
    </source>
</evidence>